<organism evidence="3 4">
    <name type="scientific">Zestomonas carbonaria</name>
    <dbReference type="NCBI Taxonomy" id="2762745"/>
    <lineage>
        <taxon>Bacteria</taxon>
        <taxon>Pseudomonadati</taxon>
        <taxon>Pseudomonadota</taxon>
        <taxon>Gammaproteobacteria</taxon>
        <taxon>Pseudomonadales</taxon>
        <taxon>Pseudomonadaceae</taxon>
        <taxon>Zestomonas</taxon>
    </lineage>
</organism>
<dbReference type="Proteomes" id="UP000583387">
    <property type="component" value="Unassembled WGS sequence"/>
</dbReference>
<evidence type="ECO:0000256" key="1">
    <source>
        <dbReference type="SAM" id="Phobius"/>
    </source>
</evidence>
<keyword evidence="4" id="KW-1185">Reference proteome</keyword>
<reference evidence="3 4" key="1">
    <citation type="submission" date="2020-08" db="EMBL/GenBank/DDBJ databases">
        <authorList>
            <person name="Criscuolo A."/>
        </authorList>
    </citation>
    <scope>NUCLEOTIDE SEQUENCE [LARGE SCALE GENOMIC DNA]</scope>
    <source>
        <strain evidence="3">CIP111764</strain>
    </source>
</reference>
<gene>
    <name evidence="3" type="ORF">PSEWESI4_03396</name>
</gene>
<keyword evidence="1" id="KW-1133">Transmembrane helix</keyword>
<dbReference type="EMBL" id="CAJFCI010000071">
    <property type="protein sequence ID" value="CAD5109100.1"/>
    <property type="molecule type" value="Genomic_DNA"/>
</dbReference>
<keyword evidence="1" id="KW-0812">Transmembrane</keyword>
<name>A0A7U7ERW3_9GAMM</name>
<feature type="transmembrane region" description="Helical" evidence="1">
    <location>
        <begin position="37"/>
        <end position="55"/>
    </location>
</feature>
<evidence type="ECO:0000313" key="4">
    <source>
        <dbReference type="Proteomes" id="UP000583387"/>
    </source>
</evidence>
<evidence type="ECO:0000259" key="2">
    <source>
        <dbReference type="Pfam" id="PF07331"/>
    </source>
</evidence>
<proteinExistence type="predicted"/>
<sequence>MYQRLFAGALLLACIGLGVIAWDYHAPFSYEPVGPRAYPILLLGLLGAGLLYLMFKQPAAAEGHGEELPLSAAVIRKVVICLVFMLAYAGLFEILGFIPASLLFGIAMSRLYDGRWLPSLVAGVALAIGLYLLFDKALDVPLPLGILSALEN</sequence>
<evidence type="ECO:0000313" key="3">
    <source>
        <dbReference type="EMBL" id="CAD5109100.1"/>
    </source>
</evidence>
<dbReference type="AlphaFoldDB" id="A0A7U7ERW3"/>
<dbReference type="InterPro" id="IPR009936">
    <property type="entry name" value="DUF1468"/>
</dbReference>
<feature type="transmembrane region" description="Helical" evidence="1">
    <location>
        <begin position="116"/>
        <end position="134"/>
    </location>
</feature>
<protein>
    <recommendedName>
        <fullName evidence="2">DUF1468 domain-containing protein</fullName>
    </recommendedName>
</protein>
<accession>A0A7U7ERW3</accession>
<keyword evidence="1" id="KW-0472">Membrane</keyword>
<feature type="domain" description="DUF1468" evidence="2">
    <location>
        <begin position="7"/>
        <end position="143"/>
    </location>
</feature>
<dbReference type="RefSeq" id="WP_187672411.1">
    <property type="nucleotide sequence ID" value="NZ_CAJFCI010000071.1"/>
</dbReference>
<dbReference type="Pfam" id="PF07331">
    <property type="entry name" value="TctB"/>
    <property type="match status" value="1"/>
</dbReference>
<comment type="caution">
    <text evidence="3">The sequence shown here is derived from an EMBL/GenBank/DDBJ whole genome shotgun (WGS) entry which is preliminary data.</text>
</comment>
<feature type="transmembrane region" description="Helical" evidence="1">
    <location>
        <begin position="78"/>
        <end position="104"/>
    </location>
</feature>